<dbReference type="GO" id="GO:0030246">
    <property type="term" value="F:carbohydrate binding"/>
    <property type="evidence" value="ECO:0007669"/>
    <property type="project" value="UniProtKB-KW"/>
</dbReference>
<dbReference type="Pfam" id="PF00954">
    <property type="entry name" value="S_locus_glycop"/>
    <property type="match status" value="1"/>
</dbReference>
<evidence type="ECO:0000259" key="25">
    <source>
        <dbReference type="PROSITE" id="PS50948"/>
    </source>
</evidence>
<dbReference type="InterPro" id="IPR003609">
    <property type="entry name" value="Pan_app"/>
</dbReference>
<keyword evidence="10" id="KW-0547">Nucleotide-binding</keyword>
<protein>
    <recommendedName>
        <fullName evidence="2">non-specific serine/threonine protein kinase</fullName>
        <ecNumber evidence="2">2.7.11.1</ecNumber>
    </recommendedName>
</protein>
<dbReference type="GO" id="GO:0106310">
    <property type="term" value="F:protein serine kinase activity"/>
    <property type="evidence" value="ECO:0007669"/>
    <property type="project" value="RHEA"/>
</dbReference>
<dbReference type="FunFam" id="2.90.10.10:FF:000009">
    <property type="entry name" value="Receptor-like serine/threonine-protein kinase SD1-8"/>
    <property type="match status" value="1"/>
</dbReference>
<dbReference type="SUPFAM" id="SSF51110">
    <property type="entry name" value="alpha-D-mannose-specific plant lectins"/>
    <property type="match status" value="1"/>
</dbReference>
<evidence type="ECO:0000256" key="5">
    <source>
        <dbReference type="ARBA" id="ARBA00022553"/>
    </source>
</evidence>
<evidence type="ECO:0000256" key="4">
    <source>
        <dbReference type="ARBA" id="ARBA00022527"/>
    </source>
</evidence>
<keyword evidence="13 21" id="KW-1133">Transmembrane helix</keyword>
<dbReference type="EC" id="2.7.11.1" evidence="2"/>
<dbReference type="SMART" id="SM00108">
    <property type="entry name" value="B_lectin"/>
    <property type="match status" value="1"/>
</dbReference>
<evidence type="ECO:0000256" key="18">
    <source>
        <dbReference type="ARBA" id="ARBA00047899"/>
    </source>
</evidence>
<name>A0A445HSU4_GLYSO</name>
<evidence type="ECO:0000256" key="11">
    <source>
        <dbReference type="ARBA" id="ARBA00022777"/>
    </source>
</evidence>
<comment type="catalytic activity">
    <reaction evidence="19">
        <text>L-seryl-[protein] + ATP = O-phospho-L-seryl-[protein] + ADP + H(+)</text>
        <dbReference type="Rhea" id="RHEA:17989"/>
        <dbReference type="Rhea" id="RHEA-COMP:9863"/>
        <dbReference type="Rhea" id="RHEA-COMP:11604"/>
        <dbReference type="ChEBI" id="CHEBI:15378"/>
        <dbReference type="ChEBI" id="CHEBI:29999"/>
        <dbReference type="ChEBI" id="CHEBI:30616"/>
        <dbReference type="ChEBI" id="CHEBI:83421"/>
        <dbReference type="ChEBI" id="CHEBI:456216"/>
        <dbReference type="EC" id="2.7.11.1"/>
    </reaction>
</comment>
<accession>A0A445HSU4</accession>
<feature type="domain" description="Protein kinase" evidence="23">
    <location>
        <begin position="1072"/>
        <end position="1359"/>
    </location>
</feature>
<sequence length="1388" mass="155360">MRTDEVLFSFSLFSLVLCFQLCSTGDTLKAGQKITLNSLENLVSSNRTFELGFFPLSGSSSVVKSYYLGIWYHGLEPQTVVWVANRVKPVSDSSGVLRIAEDGNLVVEGASKRHWSSVIEAPSSTNRTLKLLESGNLVLMDDNSGNSNYLWQSFKNPTDTFLPGMKMDASLALTSWRNSTAPAPGNFTFTLAPEDERGSFAVQKLSQIYWDLDELDRDVNSQVVSNLLGNTTTRGTRSHNFSNKTIYTSKPYNYKKSRLLMNSSGELQFLKWDEDEGQWEKRWWGPADECDIHDSCGSFGICNRNNHIGCKCLPGFVPIPEGELQGHGCVRKSTSCINTDVTFLNLTNIKVRNPDNEIFTETEAECQSFCISKCPLCQAYSYHTSTYGDRSPFTCNIWTQNLSSLVEEYDRGRDLSILVKRSDIAPTAKTCEPCGTYEIPYPLSTGPNCGDPMYNKFNCTKSTGHVNFMMPKGISYQVTGIEEDTRTFFIHTDASYSCSSRRDQNNTPNLPFNVVDCIQDFGIVKFSWQPAPEPPCNRPMDCMNWPHSTCRETSEGGTRCHCDLKYRWNNSIMSCTQEPPSNRSYKRLALILTIILISIITLACIIVLAIVRRKKNAPKPDRASTQIQESLYESERQVKGLIGLGSLEEKDIEGIEVPCYTYASILAATDNFSDSNKLGRGGYGPVYKGTFPGGQDIAVKRLSSVSTQGLEEFKNEVILIAKLQHRNLVRLRGYCIEGDEKILLYEYMPNKSLDSFIFDPTRTSLLDWPIRFEIIVGIARGMLYLHQDSRLRVIHRDLKTSNILLDEEMNPKISDFGLAKIFGGKETEACTGRVMGTFGYMAPEYALDGFFSTKSDVFSFGVVLLEILSGKKNTGFYQSKQISSLLGHAWKLWTENKLLDLMDPSLCETCNENEFIKCAVIGLLCVQDEPSDRPTMSNVLFMLDIEAASMPIPTQPTFFVKKHLSSSASSSSKPDIEEPSREHLTHRLALILTVILGSMAILACITAFVLVRRKKKAHKLDRASTQIQESLYESEKRVKGLIGLGSLEEKDIEGIEVPCYTFASILAATDNFTDSNKLGRGGYGPVYKGTFPGGQDIAVKRLSSVSTQGLEEFKNEVILIAKLQHRNLVRLRGYCIKGDEKILLYEYMPNKSLDSFIFDRTRTLLLDWPIRFEIIVGIAGGMLYLHQDSRLRVIHRDLKTSNILLDEEMNPKISDFGLAKIVGGKETEASTERVVGTYGYMAPEYALDGLFSFKSDVFSFGVVLLEILSGKRNTGFYQSKQISSLLGHAWKLWTENKLLDLMDPSLGETCNENQFIKCALIGLLCIQDEPGDQPTMSNVLSMLDIEAVTKPIPTPPTFFVNKRHSSSASSSSKPETSLQFDSSYQEGR</sequence>
<feature type="transmembrane region" description="Helical" evidence="21">
    <location>
        <begin position="588"/>
        <end position="611"/>
    </location>
</feature>
<dbReference type="PROSITE" id="PS50011">
    <property type="entry name" value="PROTEIN_KINASE_DOM"/>
    <property type="match status" value="2"/>
</dbReference>
<evidence type="ECO:0000256" key="16">
    <source>
        <dbReference type="ARBA" id="ARBA00023170"/>
    </source>
</evidence>
<evidence type="ECO:0000256" key="22">
    <source>
        <dbReference type="SAM" id="SignalP"/>
    </source>
</evidence>
<keyword evidence="11 26" id="KW-0418">Kinase</keyword>
<evidence type="ECO:0000256" key="17">
    <source>
        <dbReference type="ARBA" id="ARBA00023180"/>
    </source>
</evidence>
<dbReference type="Proteomes" id="UP000289340">
    <property type="component" value="Chromosome 12"/>
</dbReference>
<feature type="domain" description="Protein kinase" evidence="23">
    <location>
        <begin position="672"/>
        <end position="958"/>
    </location>
</feature>
<dbReference type="Pfam" id="PF07714">
    <property type="entry name" value="PK_Tyr_Ser-Thr"/>
    <property type="match status" value="2"/>
</dbReference>
<keyword evidence="12" id="KW-0067">ATP-binding</keyword>
<keyword evidence="3" id="KW-1003">Cell membrane</keyword>
<keyword evidence="5" id="KW-0597">Phosphoprotein</keyword>
<evidence type="ECO:0000256" key="3">
    <source>
        <dbReference type="ARBA" id="ARBA00022475"/>
    </source>
</evidence>
<dbReference type="EMBL" id="QZWG01000012">
    <property type="protein sequence ID" value="RZB76747.1"/>
    <property type="molecule type" value="Genomic_DNA"/>
</dbReference>
<gene>
    <name evidence="26" type="ORF">D0Y65_034930</name>
</gene>
<evidence type="ECO:0000256" key="2">
    <source>
        <dbReference type="ARBA" id="ARBA00012513"/>
    </source>
</evidence>
<dbReference type="GO" id="GO:0004674">
    <property type="term" value="F:protein serine/threonine kinase activity"/>
    <property type="evidence" value="ECO:0007669"/>
    <property type="project" value="UniProtKB-KW"/>
</dbReference>
<comment type="subcellular location">
    <subcellularLocation>
        <location evidence="1">Cell membrane</location>
        <topology evidence="1">Single-pass type I membrane protein</topology>
    </subcellularLocation>
</comment>
<feature type="region of interest" description="Disordered" evidence="20">
    <location>
        <begin position="1359"/>
        <end position="1388"/>
    </location>
</feature>
<evidence type="ECO:0000313" key="26">
    <source>
        <dbReference type="EMBL" id="RZB76747.1"/>
    </source>
</evidence>
<evidence type="ECO:0000256" key="13">
    <source>
        <dbReference type="ARBA" id="ARBA00022989"/>
    </source>
</evidence>
<dbReference type="SMART" id="SM00220">
    <property type="entry name" value="S_TKc"/>
    <property type="match status" value="2"/>
</dbReference>
<dbReference type="SUPFAM" id="SSF56112">
    <property type="entry name" value="Protein kinase-like (PK-like)"/>
    <property type="match status" value="2"/>
</dbReference>
<evidence type="ECO:0000256" key="10">
    <source>
        <dbReference type="ARBA" id="ARBA00022741"/>
    </source>
</evidence>
<dbReference type="Gene3D" id="3.30.200.20">
    <property type="entry name" value="Phosphorylase Kinase, domain 1"/>
    <property type="match status" value="2"/>
</dbReference>
<evidence type="ECO:0000256" key="12">
    <source>
        <dbReference type="ARBA" id="ARBA00022840"/>
    </source>
</evidence>
<dbReference type="InterPro" id="IPR001245">
    <property type="entry name" value="Ser-Thr/Tyr_kinase_cat_dom"/>
</dbReference>
<dbReference type="GO" id="GO:0005886">
    <property type="term" value="C:plasma membrane"/>
    <property type="evidence" value="ECO:0007669"/>
    <property type="project" value="UniProtKB-SubCell"/>
</dbReference>
<dbReference type="PROSITE" id="PS00108">
    <property type="entry name" value="PROTEIN_KINASE_ST"/>
    <property type="match status" value="2"/>
</dbReference>
<dbReference type="GO" id="GO:0005524">
    <property type="term" value="F:ATP binding"/>
    <property type="evidence" value="ECO:0007669"/>
    <property type="project" value="UniProtKB-KW"/>
</dbReference>
<dbReference type="PANTHER" id="PTHR27002:SF798">
    <property type="entry name" value="S-LOCUS LECTIN KINASE FAMILY PROTEIN"/>
    <property type="match status" value="1"/>
</dbReference>
<feature type="domain" description="Bulb-type lectin" evidence="24">
    <location>
        <begin position="27"/>
        <end position="152"/>
    </location>
</feature>
<dbReference type="InterPro" id="IPR001480">
    <property type="entry name" value="Bulb-type_lectin_dom"/>
</dbReference>
<keyword evidence="6 26" id="KW-0808">Transferase</keyword>
<dbReference type="InterPro" id="IPR000719">
    <property type="entry name" value="Prot_kinase_dom"/>
</dbReference>
<evidence type="ECO:0000256" key="14">
    <source>
        <dbReference type="ARBA" id="ARBA00023136"/>
    </source>
</evidence>
<organism evidence="26 27">
    <name type="scientific">Glycine soja</name>
    <name type="common">Wild soybean</name>
    <dbReference type="NCBI Taxonomy" id="3848"/>
    <lineage>
        <taxon>Eukaryota</taxon>
        <taxon>Viridiplantae</taxon>
        <taxon>Streptophyta</taxon>
        <taxon>Embryophyta</taxon>
        <taxon>Tracheophyta</taxon>
        <taxon>Spermatophyta</taxon>
        <taxon>Magnoliopsida</taxon>
        <taxon>eudicotyledons</taxon>
        <taxon>Gunneridae</taxon>
        <taxon>Pentapetalae</taxon>
        <taxon>rosids</taxon>
        <taxon>fabids</taxon>
        <taxon>Fabales</taxon>
        <taxon>Fabaceae</taxon>
        <taxon>Papilionoideae</taxon>
        <taxon>50 kb inversion clade</taxon>
        <taxon>NPAAA clade</taxon>
        <taxon>indigoferoid/millettioid clade</taxon>
        <taxon>Phaseoleae</taxon>
        <taxon>Glycine</taxon>
        <taxon>Glycine subgen. Soja</taxon>
    </lineage>
</organism>
<evidence type="ECO:0000256" key="7">
    <source>
        <dbReference type="ARBA" id="ARBA00022692"/>
    </source>
</evidence>
<keyword evidence="27" id="KW-1185">Reference proteome</keyword>
<feature type="compositionally biased region" description="Polar residues" evidence="20">
    <location>
        <begin position="1373"/>
        <end position="1388"/>
    </location>
</feature>
<keyword evidence="7 21" id="KW-0812">Transmembrane</keyword>
<comment type="catalytic activity">
    <reaction evidence="18">
        <text>L-threonyl-[protein] + ATP = O-phospho-L-threonyl-[protein] + ADP + H(+)</text>
        <dbReference type="Rhea" id="RHEA:46608"/>
        <dbReference type="Rhea" id="RHEA-COMP:11060"/>
        <dbReference type="Rhea" id="RHEA-COMP:11605"/>
        <dbReference type="ChEBI" id="CHEBI:15378"/>
        <dbReference type="ChEBI" id="CHEBI:30013"/>
        <dbReference type="ChEBI" id="CHEBI:30616"/>
        <dbReference type="ChEBI" id="CHEBI:61977"/>
        <dbReference type="ChEBI" id="CHEBI:456216"/>
        <dbReference type="EC" id="2.7.11.1"/>
    </reaction>
</comment>
<keyword evidence="9 26" id="KW-0430">Lectin</keyword>
<dbReference type="CDD" id="cd00028">
    <property type="entry name" value="B_lectin"/>
    <property type="match status" value="1"/>
</dbReference>
<feature type="chain" id="PRO_5019562892" description="non-specific serine/threonine protein kinase" evidence="22">
    <location>
        <begin position="19"/>
        <end position="1388"/>
    </location>
</feature>
<evidence type="ECO:0000259" key="23">
    <source>
        <dbReference type="PROSITE" id="PS50011"/>
    </source>
</evidence>
<evidence type="ECO:0000256" key="19">
    <source>
        <dbReference type="ARBA" id="ARBA00048679"/>
    </source>
</evidence>
<dbReference type="FunFam" id="1.10.510.10:FF:000060">
    <property type="entry name" value="G-type lectin S-receptor-like serine/threonine-protein kinase"/>
    <property type="match status" value="2"/>
</dbReference>
<dbReference type="GO" id="GO:0048544">
    <property type="term" value="P:recognition of pollen"/>
    <property type="evidence" value="ECO:0007669"/>
    <property type="project" value="InterPro"/>
</dbReference>
<evidence type="ECO:0000256" key="21">
    <source>
        <dbReference type="SAM" id="Phobius"/>
    </source>
</evidence>
<dbReference type="InterPro" id="IPR036426">
    <property type="entry name" value="Bulb-type_lectin_dom_sf"/>
</dbReference>
<dbReference type="InterPro" id="IPR011009">
    <property type="entry name" value="Kinase-like_dom_sf"/>
</dbReference>
<feature type="transmembrane region" description="Helical" evidence="21">
    <location>
        <begin position="988"/>
        <end position="1011"/>
    </location>
</feature>
<dbReference type="PANTHER" id="PTHR27002">
    <property type="entry name" value="RECEPTOR-LIKE SERINE/THREONINE-PROTEIN KINASE SD1-8"/>
    <property type="match status" value="1"/>
</dbReference>
<dbReference type="CDD" id="cd14066">
    <property type="entry name" value="STKc_IRAK"/>
    <property type="match status" value="2"/>
</dbReference>
<evidence type="ECO:0000256" key="15">
    <source>
        <dbReference type="ARBA" id="ARBA00023157"/>
    </source>
</evidence>
<evidence type="ECO:0000313" key="27">
    <source>
        <dbReference type="Proteomes" id="UP000289340"/>
    </source>
</evidence>
<evidence type="ECO:0000256" key="1">
    <source>
        <dbReference type="ARBA" id="ARBA00004251"/>
    </source>
</evidence>
<evidence type="ECO:0000256" key="20">
    <source>
        <dbReference type="SAM" id="MobiDB-lite"/>
    </source>
</evidence>
<keyword evidence="14 21" id="KW-0472">Membrane</keyword>
<dbReference type="Gene3D" id="2.90.10.10">
    <property type="entry name" value="Bulb-type lectin domain"/>
    <property type="match status" value="1"/>
</dbReference>
<feature type="signal peptide" evidence="22">
    <location>
        <begin position="1"/>
        <end position="18"/>
    </location>
</feature>
<proteinExistence type="predicted"/>
<dbReference type="PROSITE" id="PS50927">
    <property type="entry name" value="BULB_LECTIN"/>
    <property type="match status" value="1"/>
</dbReference>
<keyword evidence="4" id="KW-0723">Serine/threonine-protein kinase</keyword>
<dbReference type="Pfam" id="PF01453">
    <property type="entry name" value="B_lectin"/>
    <property type="match status" value="1"/>
</dbReference>
<dbReference type="InterPro" id="IPR008271">
    <property type="entry name" value="Ser/Thr_kinase_AS"/>
</dbReference>
<comment type="caution">
    <text evidence="26">The sequence shown here is derived from an EMBL/GenBank/DDBJ whole genome shotgun (WGS) entry which is preliminary data.</text>
</comment>
<dbReference type="FunFam" id="3.30.200.20:FF:000330">
    <property type="entry name" value="G-type lectin S-receptor-like serine/threonine-protein kinase At4g03230"/>
    <property type="match status" value="2"/>
</dbReference>
<evidence type="ECO:0000256" key="9">
    <source>
        <dbReference type="ARBA" id="ARBA00022734"/>
    </source>
</evidence>
<dbReference type="PROSITE" id="PS50948">
    <property type="entry name" value="PAN"/>
    <property type="match status" value="1"/>
</dbReference>
<evidence type="ECO:0000256" key="6">
    <source>
        <dbReference type="ARBA" id="ARBA00022679"/>
    </source>
</evidence>
<dbReference type="InterPro" id="IPR000858">
    <property type="entry name" value="S_locus_glycoprot_dom"/>
</dbReference>
<reference evidence="26 27" key="1">
    <citation type="submission" date="2018-09" db="EMBL/GenBank/DDBJ databases">
        <title>A high-quality reference genome of wild soybean provides a powerful tool to mine soybean genomes.</title>
        <authorList>
            <person name="Xie M."/>
            <person name="Chung C.Y.L."/>
            <person name="Li M.-W."/>
            <person name="Wong F.-L."/>
            <person name="Chan T.-F."/>
            <person name="Lam H.-M."/>
        </authorList>
    </citation>
    <scope>NUCLEOTIDE SEQUENCE [LARGE SCALE GENOMIC DNA]</scope>
    <source>
        <strain evidence="27">cv. W05</strain>
        <tissue evidence="26">Hypocotyl of etiolated seedlings</tissue>
    </source>
</reference>
<keyword evidence="17" id="KW-0325">Glycoprotein</keyword>
<keyword evidence="16 26" id="KW-0675">Receptor</keyword>
<keyword evidence="8 22" id="KW-0732">Signal</keyword>
<feature type="domain" description="Apple" evidence="25">
    <location>
        <begin position="336"/>
        <end position="422"/>
    </location>
</feature>
<dbReference type="Gene3D" id="1.10.510.10">
    <property type="entry name" value="Transferase(Phosphotransferase) domain 1"/>
    <property type="match status" value="2"/>
</dbReference>
<evidence type="ECO:0000256" key="8">
    <source>
        <dbReference type="ARBA" id="ARBA00022729"/>
    </source>
</evidence>
<keyword evidence="15" id="KW-1015">Disulfide bond</keyword>
<evidence type="ECO:0000259" key="24">
    <source>
        <dbReference type="PROSITE" id="PS50927"/>
    </source>
</evidence>